<dbReference type="Gene3D" id="3.80.10.10">
    <property type="entry name" value="Ribonuclease Inhibitor"/>
    <property type="match status" value="2"/>
</dbReference>
<dbReference type="GO" id="GO:0005813">
    <property type="term" value="C:centrosome"/>
    <property type="evidence" value="ECO:0007669"/>
    <property type="project" value="TreeGrafter"/>
</dbReference>
<dbReference type="SUPFAM" id="SSF52075">
    <property type="entry name" value="Outer arm dynein light chain 1"/>
    <property type="match status" value="1"/>
</dbReference>
<feature type="region of interest" description="Disordered" evidence="4">
    <location>
        <begin position="443"/>
        <end position="471"/>
    </location>
</feature>
<feature type="coiled-coil region" evidence="3">
    <location>
        <begin position="570"/>
        <end position="600"/>
    </location>
</feature>
<dbReference type="InterPro" id="IPR050576">
    <property type="entry name" value="Cilia_flagella_integrity"/>
</dbReference>
<evidence type="ECO:0000256" key="2">
    <source>
        <dbReference type="ARBA" id="ARBA00022737"/>
    </source>
</evidence>
<feature type="compositionally biased region" description="Polar residues" evidence="4">
    <location>
        <begin position="620"/>
        <end position="632"/>
    </location>
</feature>
<dbReference type="InterPro" id="IPR032675">
    <property type="entry name" value="LRR_dom_sf"/>
</dbReference>
<dbReference type="PROSITE" id="PS51450">
    <property type="entry name" value="LRR"/>
    <property type="match status" value="4"/>
</dbReference>
<keyword evidence="3" id="KW-0175">Coiled coil</keyword>
<evidence type="ECO:0000256" key="3">
    <source>
        <dbReference type="SAM" id="Coils"/>
    </source>
</evidence>
<dbReference type="PANTHER" id="PTHR45973:SF2">
    <property type="entry name" value="CENTROSOMAL PROTEIN OF 97 KDA"/>
    <property type="match status" value="1"/>
</dbReference>
<dbReference type="GO" id="GO:1902018">
    <property type="term" value="P:negative regulation of cilium assembly"/>
    <property type="evidence" value="ECO:0007669"/>
    <property type="project" value="TreeGrafter"/>
</dbReference>
<feature type="compositionally biased region" description="Polar residues" evidence="4">
    <location>
        <begin position="639"/>
        <end position="652"/>
    </location>
</feature>
<dbReference type="InterPro" id="IPR001611">
    <property type="entry name" value="Leu-rich_rpt"/>
</dbReference>
<sequence length="757" mass="82390">MCSSILNLAEQGLRALDSSFENATSIILDKNDIRDINTISFMTRIQQLSIANNLIHDMRGIDNLTCITILNLAYNDISKIDHLWTLTQLTWLNLCGNRIRKIENLSANVALKHLDLSENEIDCLGDLSKLTKLKTLLLHCNKIKSLETASEFLPSSLCILSLAENRLCALTEVKSLSHCRSLLQISLQGNACAFHLIPHSRSYIVALLPSLRFIDGLQLTPDERSISDWLVECGCVQLFDVTDETALIDFLHNLSLNANGSGKTQLLQPPVEPKLNSCANTGTVRSKPSSDSSWRISTPNCLPKPRNSRAMRSSSFGGGTHPTPIVGKRETEDRCPTDQPRATVHDFLSSQMPPSASCGAICAHLAGKNSNGSSSVAWTNASKILRSDSIFIPIDVIEEVPQHVVQTASVDDLSLELSAVGEEASEVRHQIAVPIANEAGLGDMSQFRSSSDSTSLPTSCRSARGDGPHESTPCQLRFSTHFLKSLTALSQELQPISCVDRPPSSFADSPEIRSSADDNEDSPAASRDFCSRFSMDEDNLNRKSIQTVCEDCSLRSERTFVVDPFHAHNPEHLEADLQELRRELQAMRELSARQEEHRRRQAGDIRRLAREVRQLKAWQESLQHSNRSNQSWAGDAEGASSTPRHSGASPSLSTLVAANPAEVSTSGSIGCLAASLDPSNAEIPAEASLLDATKHNISADEASCEPDELVSATKASTDDNATLLTANISADSLDSHQSQPQTLTAKASAYRQSSATV</sequence>
<evidence type="ECO:0000313" key="5">
    <source>
        <dbReference type="WBParaSite" id="MCU_012021-RA"/>
    </source>
</evidence>
<keyword evidence="1" id="KW-0433">Leucine-rich repeat</keyword>
<keyword evidence="2" id="KW-0677">Repeat</keyword>
<evidence type="ECO:0000256" key="1">
    <source>
        <dbReference type="ARBA" id="ARBA00022614"/>
    </source>
</evidence>
<dbReference type="PANTHER" id="PTHR45973">
    <property type="entry name" value="PROTEIN PHOSPHATASE 1 REGULATORY SUBUNIT SDS22-RELATED"/>
    <property type="match status" value="1"/>
</dbReference>
<feature type="compositionally biased region" description="Polar residues" evidence="4">
    <location>
        <begin position="282"/>
        <end position="300"/>
    </location>
</feature>
<proteinExistence type="predicted"/>
<dbReference type="Pfam" id="PF14580">
    <property type="entry name" value="LRR_9"/>
    <property type="match status" value="1"/>
</dbReference>
<evidence type="ECO:0000256" key="4">
    <source>
        <dbReference type="SAM" id="MobiDB-lite"/>
    </source>
</evidence>
<feature type="region of interest" description="Disordered" evidence="4">
    <location>
        <begin position="500"/>
        <end position="527"/>
    </location>
</feature>
<feature type="compositionally biased region" description="Low complexity" evidence="4">
    <location>
        <begin position="448"/>
        <end position="462"/>
    </location>
</feature>
<protein>
    <submittedName>
        <fullName evidence="5">Leucine Rich repeat-containing domain protein</fullName>
    </submittedName>
</protein>
<feature type="compositionally biased region" description="Basic and acidic residues" evidence="4">
    <location>
        <begin position="327"/>
        <end position="336"/>
    </location>
</feature>
<accession>A0A5K3FV18</accession>
<dbReference type="AlphaFoldDB" id="A0A5K3FV18"/>
<reference evidence="5" key="1">
    <citation type="submission" date="2019-11" db="UniProtKB">
        <authorList>
            <consortium name="WormBaseParasite"/>
        </authorList>
    </citation>
    <scope>IDENTIFICATION</scope>
</reference>
<name>A0A5K3FV18_MESCO</name>
<organism evidence="5">
    <name type="scientific">Mesocestoides corti</name>
    <name type="common">Flatworm</name>
    <dbReference type="NCBI Taxonomy" id="53468"/>
    <lineage>
        <taxon>Eukaryota</taxon>
        <taxon>Metazoa</taxon>
        <taxon>Spiralia</taxon>
        <taxon>Lophotrochozoa</taxon>
        <taxon>Platyhelminthes</taxon>
        <taxon>Cestoda</taxon>
        <taxon>Eucestoda</taxon>
        <taxon>Cyclophyllidea</taxon>
        <taxon>Mesocestoididae</taxon>
        <taxon>Mesocestoides</taxon>
    </lineage>
</organism>
<feature type="region of interest" description="Disordered" evidence="4">
    <location>
        <begin position="619"/>
        <end position="652"/>
    </location>
</feature>
<dbReference type="WBParaSite" id="MCU_012021-RA">
    <property type="protein sequence ID" value="MCU_012021-RA"/>
    <property type="gene ID" value="MCU_012021"/>
</dbReference>
<dbReference type="SMART" id="SM00365">
    <property type="entry name" value="LRR_SD22"/>
    <property type="match status" value="5"/>
</dbReference>
<feature type="region of interest" description="Disordered" evidence="4">
    <location>
        <begin position="282"/>
        <end position="339"/>
    </location>
</feature>
<feature type="region of interest" description="Disordered" evidence="4">
    <location>
        <begin position="731"/>
        <end position="757"/>
    </location>
</feature>